<dbReference type="AlphaFoldDB" id="A0A839HNP7"/>
<feature type="binding site" evidence="2">
    <location>
        <position position="357"/>
    </location>
    <ligand>
        <name>Fe cation</name>
        <dbReference type="ChEBI" id="CHEBI:24875"/>
    </ligand>
</feature>
<reference evidence="5 6" key="1">
    <citation type="submission" date="2020-08" db="EMBL/GenBank/DDBJ databases">
        <title>Aquariorum lacteus gen. nov., sp. nov., a new member of the family Comamonadaceae, isolated from freshwater aquarium.</title>
        <authorList>
            <person name="Chun S.-J."/>
        </authorList>
    </citation>
    <scope>NUCLEOTIDE SEQUENCE [LARGE SCALE GENOMIC DNA]</scope>
    <source>
        <strain evidence="5 6">SJAQ100</strain>
    </source>
</reference>
<name>A0A839HNP7_9BURK</name>
<comment type="subcellular location">
    <subcellularLocation>
        <location evidence="2">Cell inner membrane</location>
        <topology evidence="2">Single-pass membrane protein</topology>
        <orientation evidence="2">Cytoplasmic side</orientation>
    </subcellularLocation>
</comment>
<dbReference type="GO" id="GO:0009898">
    <property type="term" value="C:cytoplasmic side of plasma membrane"/>
    <property type="evidence" value="ECO:0007669"/>
    <property type="project" value="UniProtKB-UniRule"/>
</dbReference>
<dbReference type="SUPFAM" id="SSF48452">
    <property type="entry name" value="TPR-like"/>
    <property type="match status" value="2"/>
</dbReference>
<dbReference type="EMBL" id="JACIVI010000001">
    <property type="protein sequence ID" value="MBB1160621.1"/>
    <property type="molecule type" value="Genomic_DNA"/>
</dbReference>
<feature type="topological domain" description="Cytoplasmic" evidence="2">
    <location>
        <begin position="27"/>
        <end position="388"/>
    </location>
</feature>
<feature type="binding site" evidence="2">
    <location>
        <position position="371"/>
    </location>
    <ligand>
        <name>Fe cation</name>
        <dbReference type="ChEBI" id="CHEBI:24875"/>
    </ligand>
</feature>
<comment type="caution">
    <text evidence="5">The sequence shown here is derived from an EMBL/GenBank/DDBJ whole genome shotgun (WGS) entry which is preliminary data.</text>
</comment>
<dbReference type="Pfam" id="PF18073">
    <property type="entry name" value="Zn_ribbon_LapB"/>
    <property type="match status" value="1"/>
</dbReference>
<dbReference type="HAMAP" id="MF_00994">
    <property type="entry name" value="LPS_assembly_LapB"/>
    <property type="match status" value="1"/>
</dbReference>
<dbReference type="RefSeq" id="WP_182660729.1">
    <property type="nucleotide sequence ID" value="NZ_JACIVI010000001.1"/>
</dbReference>
<proteinExistence type="inferred from homology"/>
<keyword evidence="2" id="KW-0408">Iron</keyword>
<dbReference type="Pfam" id="PF13432">
    <property type="entry name" value="TPR_16"/>
    <property type="match status" value="3"/>
</dbReference>
<sequence length="388" mass="42426">MDLDPTLLSLLPLAVMAAFGFGWLAARFDLRQWKREQADSPKAYYRGLNLLLNEQQDKAIDAFIEAMRQDPGTADLHFALGNLFRRRGEYERAVRVHEHLLARSDLAESERARAQFALAQDFLKAGLFDRAEAAFRALDGSGFATDARLELLGLYERSRDWHAAIETARKLEASGAGSFATRIAHHACELAQEADARQRPEEARAALARAREAAPQAPRPQVLQGLALARAGRAAEALAAWQPLLVSQPSIAALVAGEIAAAARAAGQVEAVRTRLHEAYRLAPSQDLLNAIYQLTDAPADQQTLLDEALASRPSLSGAAALLRHQAAQGEALTPARADALARVVSNGARPQQRYRCAACGFEAQNYFWQCPGCQTWDSYPPQRLEDA</sequence>
<keyword evidence="2" id="KW-1003">Cell membrane</keyword>
<comment type="function">
    <text evidence="2">Modulates cellular lipopolysaccharide (LPS) levels by regulating LpxC, which is involved in lipid A biosynthesis. May act by modulating the proteolytic activity of FtsH towards LpxC. May also coordinate assembly of proteins involved in LPS synthesis at the plasma membrane.</text>
</comment>
<dbReference type="Gene3D" id="1.25.40.10">
    <property type="entry name" value="Tetratricopeptide repeat domain"/>
    <property type="match status" value="2"/>
</dbReference>
<keyword evidence="2" id="KW-0997">Cell inner membrane</keyword>
<keyword evidence="2" id="KW-0677">Repeat</keyword>
<keyword evidence="2 3" id="KW-0472">Membrane</keyword>
<dbReference type="InterPro" id="IPR041166">
    <property type="entry name" value="Rubredoxin_2"/>
</dbReference>
<keyword evidence="2" id="KW-0802">TPR repeat</keyword>
<gene>
    <name evidence="2 5" type="primary">lapB</name>
    <name evidence="5" type="ORF">H4F90_01325</name>
</gene>
<dbReference type="Proteomes" id="UP000586093">
    <property type="component" value="Unassembled WGS sequence"/>
</dbReference>
<dbReference type="InterPro" id="IPR030865">
    <property type="entry name" value="LapB"/>
</dbReference>
<comment type="similarity">
    <text evidence="2">Belongs to the LapB family.</text>
</comment>
<feature type="binding site" evidence="2">
    <location>
        <position position="374"/>
    </location>
    <ligand>
        <name>Fe cation</name>
        <dbReference type="ChEBI" id="CHEBI:24875"/>
    </ligand>
</feature>
<feature type="binding site" evidence="2">
    <location>
        <position position="360"/>
    </location>
    <ligand>
        <name>Fe cation</name>
        <dbReference type="ChEBI" id="CHEBI:24875"/>
    </ligand>
</feature>
<evidence type="ECO:0000256" key="3">
    <source>
        <dbReference type="SAM" id="Phobius"/>
    </source>
</evidence>
<evidence type="ECO:0000259" key="4">
    <source>
        <dbReference type="Pfam" id="PF18073"/>
    </source>
</evidence>
<dbReference type="GO" id="GO:0005506">
    <property type="term" value="F:iron ion binding"/>
    <property type="evidence" value="ECO:0007669"/>
    <property type="project" value="UniProtKB-UniRule"/>
</dbReference>
<dbReference type="NCBIfam" id="NF008755">
    <property type="entry name" value="PRK11788.1-3"/>
    <property type="match status" value="1"/>
</dbReference>
<keyword evidence="2 3" id="KW-0812">Transmembrane</keyword>
<accession>A0A839HNP7</accession>
<protein>
    <recommendedName>
        <fullName evidence="2">Lipopolysaccharide assembly protein B</fullName>
    </recommendedName>
</protein>
<evidence type="ECO:0000256" key="1">
    <source>
        <dbReference type="ARBA" id="ARBA00022723"/>
    </source>
</evidence>
<keyword evidence="6" id="KW-1185">Reference proteome</keyword>
<organism evidence="5 6">
    <name type="scientific">Aquariibacter albus</name>
    <dbReference type="NCBI Taxonomy" id="2759899"/>
    <lineage>
        <taxon>Bacteria</taxon>
        <taxon>Pseudomonadati</taxon>
        <taxon>Pseudomonadota</taxon>
        <taxon>Betaproteobacteria</taxon>
        <taxon>Burkholderiales</taxon>
        <taxon>Sphaerotilaceae</taxon>
        <taxon>Aquariibacter</taxon>
    </lineage>
</organism>
<dbReference type="GO" id="GO:0046890">
    <property type="term" value="P:regulation of lipid biosynthetic process"/>
    <property type="evidence" value="ECO:0007669"/>
    <property type="project" value="UniProtKB-UniRule"/>
</dbReference>
<evidence type="ECO:0000256" key="2">
    <source>
        <dbReference type="HAMAP-Rule" id="MF_00994"/>
    </source>
</evidence>
<feature type="transmembrane region" description="Helical" evidence="3">
    <location>
        <begin position="6"/>
        <end position="26"/>
    </location>
</feature>
<dbReference type="GO" id="GO:0008653">
    <property type="term" value="P:lipopolysaccharide metabolic process"/>
    <property type="evidence" value="ECO:0007669"/>
    <property type="project" value="InterPro"/>
</dbReference>
<dbReference type="InterPro" id="IPR011990">
    <property type="entry name" value="TPR-like_helical_dom_sf"/>
</dbReference>
<keyword evidence="2 3" id="KW-1133">Transmembrane helix</keyword>
<keyword evidence="1 2" id="KW-0479">Metal-binding</keyword>
<evidence type="ECO:0000313" key="6">
    <source>
        <dbReference type="Proteomes" id="UP000586093"/>
    </source>
</evidence>
<feature type="domain" description="LapB rubredoxin metal binding" evidence="4">
    <location>
        <begin position="355"/>
        <end position="379"/>
    </location>
</feature>
<evidence type="ECO:0000313" key="5">
    <source>
        <dbReference type="EMBL" id="MBB1160621.1"/>
    </source>
</evidence>